<dbReference type="InterPro" id="IPR025669">
    <property type="entry name" value="AAA_dom"/>
</dbReference>
<protein>
    <submittedName>
        <fullName evidence="1">Sporulation initiation inhibitor protein soj</fullName>
    </submittedName>
</protein>
<name>A0A9Q5V7M9_PISSA</name>
<dbReference type="Proteomes" id="UP000422232">
    <property type="component" value="Chromosome"/>
</dbReference>
<accession>A0A9Q5V7M9</accession>
<dbReference type="EMBL" id="CP038908">
    <property type="protein sequence ID" value="QGO04914.1"/>
    <property type="molecule type" value="Genomic_DNA"/>
</dbReference>
<dbReference type="PANTHER" id="PTHR13696">
    <property type="entry name" value="P-LOOP CONTAINING NUCLEOSIDE TRIPHOSPHATE HYDROLASE"/>
    <property type="match status" value="1"/>
</dbReference>
<gene>
    <name evidence="1" type="primary">soj_5</name>
    <name evidence="1" type="ORF">Psal009_00793</name>
</gene>
<keyword evidence="2" id="KW-1185">Reference proteome</keyword>
<organism evidence="1 2">
    <name type="scientific">Piscirickettsia salmonis</name>
    <dbReference type="NCBI Taxonomy" id="1238"/>
    <lineage>
        <taxon>Bacteria</taxon>
        <taxon>Pseudomonadati</taxon>
        <taxon>Pseudomonadota</taxon>
        <taxon>Gammaproteobacteria</taxon>
        <taxon>Thiotrichales</taxon>
        <taxon>Piscirickettsiaceae</taxon>
        <taxon>Piscirickettsia</taxon>
    </lineage>
</organism>
<proteinExistence type="predicted"/>
<evidence type="ECO:0000313" key="2">
    <source>
        <dbReference type="Proteomes" id="UP000422232"/>
    </source>
</evidence>
<dbReference type="CDD" id="cd02042">
    <property type="entry name" value="ParAB_family"/>
    <property type="match status" value="1"/>
</dbReference>
<dbReference type="GeneID" id="66742047"/>
<dbReference type="RefSeq" id="WP_051307368.1">
    <property type="nucleotide sequence ID" value="NZ_CP012413.1"/>
</dbReference>
<dbReference type="InterPro" id="IPR050678">
    <property type="entry name" value="DNA_Partitioning_ATPase"/>
</dbReference>
<dbReference type="InterPro" id="IPR027417">
    <property type="entry name" value="P-loop_NTPase"/>
</dbReference>
<evidence type="ECO:0000313" key="1">
    <source>
        <dbReference type="EMBL" id="QGO04914.1"/>
    </source>
</evidence>
<reference evidence="1 2" key="1">
    <citation type="submission" date="2019-04" db="EMBL/GenBank/DDBJ databases">
        <title>Complete genome sequencing of Piscirickettsia salmonis strain Psal-009.</title>
        <authorList>
            <person name="Schober I."/>
            <person name="Bunk B."/>
            <person name="Sproer C."/>
            <person name="Carril G.P."/>
            <person name="Riedel T."/>
            <person name="Flores-Herrera P.A."/>
            <person name="Nourdin-Galindo G."/>
            <person name="Marshall S.H."/>
            <person name="Overmann J."/>
        </authorList>
    </citation>
    <scope>NUCLEOTIDE SEQUENCE [LARGE SCALE GENOMIC DNA]</scope>
    <source>
        <strain evidence="1 2">Psal-009</strain>
    </source>
</reference>
<dbReference type="PANTHER" id="PTHR13696:SF52">
    <property type="entry name" value="PARA FAMILY PROTEIN CT_582"/>
    <property type="match status" value="1"/>
</dbReference>
<dbReference type="AlphaFoldDB" id="A0A9Q5V7M9"/>
<dbReference type="Gene3D" id="3.40.50.300">
    <property type="entry name" value="P-loop containing nucleotide triphosphate hydrolases"/>
    <property type="match status" value="1"/>
</dbReference>
<sequence length="426" mass="47668">MQINDHEIFGVDDAAELMQESNEIGTKVLERLLAESIDPENNKKLKRWGITEAADMIGRSPQHIRINEGKGKRFGLPDKDENGKRVYSLDRINKIRDIEGTRYLRPKGSDCMITSIANFKGGVAKTTTTIHLAQKLALDGLKCLVIDLDPQATLSFLFGLNPDIELSEEDTINLSLTEDPSLIHNVIRPTYTDGLDLIPSNLSLQDTEFLLMSDNINKKLGNSISRLKSALEFVKDQYDVILIDCPPNNGSLTLNALYAVTGLIVPVLPAITDYASYIRFAKTLSNLFNSREGNKSLKYFRILITRHTKTTSSIRAENLIRHNFGDFVMSNSMINTVDVQNATSEIKTIYERKALGSESKSHKRAIEAVNAVNDEIINAFKSIWRTEANANMSKIKSAKKKKVVKKSSVIRKKATNKNAVTKRKVK</sequence>
<dbReference type="Pfam" id="PF13614">
    <property type="entry name" value="AAA_31"/>
    <property type="match status" value="1"/>
</dbReference>
<dbReference type="SUPFAM" id="SSF52540">
    <property type="entry name" value="P-loop containing nucleoside triphosphate hydrolases"/>
    <property type="match status" value="1"/>
</dbReference>